<sequence length="74" mass="8591">DADNVFLRILRRQHAADIVEDGERLLTFHDHRPASDLHLLVIPKRFVRDASQLRPADAPLVHEMHSTAHRLARR</sequence>
<dbReference type="SUPFAM" id="SSF54197">
    <property type="entry name" value="HIT-like"/>
    <property type="match status" value="1"/>
</dbReference>
<dbReference type="InterPro" id="IPR001310">
    <property type="entry name" value="Histidine_triad_HIT"/>
</dbReference>
<protein>
    <recommendedName>
        <fullName evidence="2">HIT domain-containing protein</fullName>
    </recommendedName>
</protein>
<dbReference type="RefSeq" id="XP_005774168.1">
    <property type="nucleotide sequence ID" value="XM_005774111.1"/>
</dbReference>
<dbReference type="HOGENOM" id="CLU_2695438_0_0_1"/>
<keyword evidence="4" id="KW-1185">Reference proteome</keyword>
<dbReference type="PANTHER" id="PTHR23089">
    <property type="entry name" value="HISTIDINE TRIAD HIT PROTEIN"/>
    <property type="match status" value="1"/>
</dbReference>
<dbReference type="Pfam" id="PF11969">
    <property type="entry name" value="DcpS_C"/>
    <property type="match status" value="1"/>
</dbReference>
<dbReference type="GO" id="GO:0003824">
    <property type="term" value="F:catalytic activity"/>
    <property type="evidence" value="ECO:0007669"/>
    <property type="project" value="InterPro"/>
</dbReference>
<dbReference type="Proteomes" id="UP000013827">
    <property type="component" value="Unassembled WGS sequence"/>
</dbReference>
<dbReference type="GeneID" id="17267246"/>
<dbReference type="PaxDb" id="2903-EOD21739"/>
<feature type="domain" description="HIT" evidence="2">
    <location>
        <begin position="5"/>
        <end position="74"/>
    </location>
</feature>
<comment type="caution">
    <text evidence="1">Lacks conserved residue(s) required for the propagation of feature annotation.</text>
</comment>
<dbReference type="InterPro" id="IPR011146">
    <property type="entry name" value="HIT-like"/>
</dbReference>
<dbReference type="InterPro" id="IPR036265">
    <property type="entry name" value="HIT-like_sf"/>
</dbReference>
<accession>A0A0D3JE04</accession>
<organism evidence="3 4">
    <name type="scientific">Emiliania huxleyi (strain CCMP1516)</name>
    <dbReference type="NCBI Taxonomy" id="280463"/>
    <lineage>
        <taxon>Eukaryota</taxon>
        <taxon>Haptista</taxon>
        <taxon>Haptophyta</taxon>
        <taxon>Prymnesiophyceae</taxon>
        <taxon>Isochrysidales</taxon>
        <taxon>Noelaerhabdaceae</taxon>
        <taxon>Emiliania</taxon>
    </lineage>
</organism>
<dbReference type="KEGG" id="ehx:EMIHUDRAFT_59569"/>
<dbReference type="Gene3D" id="3.30.428.10">
    <property type="entry name" value="HIT-like"/>
    <property type="match status" value="1"/>
</dbReference>
<dbReference type="PROSITE" id="PS51084">
    <property type="entry name" value="HIT_2"/>
    <property type="match status" value="1"/>
</dbReference>
<dbReference type="EnsemblProtists" id="EOD21739">
    <property type="protein sequence ID" value="EOD21739"/>
    <property type="gene ID" value="EMIHUDRAFT_59569"/>
</dbReference>
<reference evidence="3" key="2">
    <citation type="submission" date="2024-10" db="UniProtKB">
        <authorList>
            <consortium name="EnsemblProtists"/>
        </authorList>
    </citation>
    <scope>IDENTIFICATION</scope>
</reference>
<evidence type="ECO:0000313" key="3">
    <source>
        <dbReference type="EnsemblProtists" id="EOD21739"/>
    </source>
</evidence>
<evidence type="ECO:0000256" key="1">
    <source>
        <dbReference type="PROSITE-ProRule" id="PRU00464"/>
    </source>
</evidence>
<dbReference type="PRINTS" id="PR00332">
    <property type="entry name" value="HISTRIAD"/>
</dbReference>
<reference evidence="4" key="1">
    <citation type="journal article" date="2013" name="Nature">
        <title>Pan genome of the phytoplankton Emiliania underpins its global distribution.</title>
        <authorList>
            <person name="Read B.A."/>
            <person name="Kegel J."/>
            <person name="Klute M.J."/>
            <person name="Kuo A."/>
            <person name="Lefebvre S.C."/>
            <person name="Maumus F."/>
            <person name="Mayer C."/>
            <person name="Miller J."/>
            <person name="Monier A."/>
            <person name="Salamov A."/>
            <person name="Young J."/>
            <person name="Aguilar M."/>
            <person name="Claverie J.M."/>
            <person name="Frickenhaus S."/>
            <person name="Gonzalez K."/>
            <person name="Herman E.K."/>
            <person name="Lin Y.C."/>
            <person name="Napier J."/>
            <person name="Ogata H."/>
            <person name="Sarno A.F."/>
            <person name="Shmutz J."/>
            <person name="Schroeder D."/>
            <person name="de Vargas C."/>
            <person name="Verret F."/>
            <person name="von Dassow P."/>
            <person name="Valentin K."/>
            <person name="Van de Peer Y."/>
            <person name="Wheeler G."/>
            <person name="Dacks J.B."/>
            <person name="Delwiche C.F."/>
            <person name="Dyhrman S.T."/>
            <person name="Glockner G."/>
            <person name="John U."/>
            <person name="Richards T."/>
            <person name="Worden A.Z."/>
            <person name="Zhang X."/>
            <person name="Grigoriev I.V."/>
            <person name="Allen A.E."/>
            <person name="Bidle K."/>
            <person name="Borodovsky M."/>
            <person name="Bowler C."/>
            <person name="Brownlee C."/>
            <person name="Cock J.M."/>
            <person name="Elias M."/>
            <person name="Gladyshev V.N."/>
            <person name="Groth M."/>
            <person name="Guda C."/>
            <person name="Hadaegh A."/>
            <person name="Iglesias-Rodriguez M.D."/>
            <person name="Jenkins J."/>
            <person name="Jones B.M."/>
            <person name="Lawson T."/>
            <person name="Leese F."/>
            <person name="Lindquist E."/>
            <person name="Lobanov A."/>
            <person name="Lomsadze A."/>
            <person name="Malik S.B."/>
            <person name="Marsh M.E."/>
            <person name="Mackinder L."/>
            <person name="Mock T."/>
            <person name="Mueller-Roeber B."/>
            <person name="Pagarete A."/>
            <person name="Parker M."/>
            <person name="Probert I."/>
            <person name="Quesneville H."/>
            <person name="Raines C."/>
            <person name="Rensing S.A."/>
            <person name="Riano-Pachon D.M."/>
            <person name="Richier S."/>
            <person name="Rokitta S."/>
            <person name="Shiraiwa Y."/>
            <person name="Soanes D.M."/>
            <person name="van der Giezen M."/>
            <person name="Wahlund T.M."/>
            <person name="Williams B."/>
            <person name="Wilson W."/>
            <person name="Wolfe G."/>
            <person name="Wurch L.L."/>
        </authorList>
    </citation>
    <scope>NUCLEOTIDE SEQUENCE</scope>
</reference>
<dbReference type="AlphaFoldDB" id="A0A0D3JE04"/>
<evidence type="ECO:0000313" key="4">
    <source>
        <dbReference type="Proteomes" id="UP000013827"/>
    </source>
</evidence>
<name>A0A0D3JE04_EMIH1</name>
<proteinExistence type="predicted"/>
<evidence type="ECO:0000259" key="2">
    <source>
        <dbReference type="PROSITE" id="PS51084"/>
    </source>
</evidence>